<name>A0A165NGC4_9APHY</name>
<sequence length="165" mass="18311">MRSSQIVSTMNASHLSHCIIHLAKLFEAYGGSVRRRATARNAPSALEALLLDWEGTVDGALSWRVYRSFRQLSNDSPSHTHSTHSHIRPLWIPGACRGSQRCRTNRPEVFVSNNTVSRRGTSNGTLVSSGPKSSQCINNRHYRASVHVQLFGLQSLHPVTHESIS</sequence>
<protein>
    <submittedName>
        <fullName evidence="1">Uncharacterized protein</fullName>
    </submittedName>
</protein>
<dbReference type="Proteomes" id="UP000076727">
    <property type="component" value="Unassembled WGS sequence"/>
</dbReference>
<dbReference type="EMBL" id="KV429082">
    <property type="protein sequence ID" value="KZT66939.1"/>
    <property type="molecule type" value="Genomic_DNA"/>
</dbReference>
<keyword evidence="2" id="KW-1185">Reference proteome</keyword>
<evidence type="ECO:0000313" key="1">
    <source>
        <dbReference type="EMBL" id="KZT66939.1"/>
    </source>
</evidence>
<proteinExistence type="predicted"/>
<accession>A0A165NGC4</accession>
<reference evidence="1 2" key="1">
    <citation type="journal article" date="2016" name="Mol. Biol. Evol.">
        <title>Comparative Genomics of Early-Diverging Mushroom-Forming Fungi Provides Insights into the Origins of Lignocellulose Decay Capabilities.</title>
        <authorList>
            <person name="Nagy L.G."/>
            <person name="Riley R."/>
            <person name="Tritt A."/>
            <person name="Adam C."/>
            <person name="Daum C."/>
            <person name="Floudas D."/>
            <person name="Sun H."/>
            <person name="Yadav J.S."/>
            <person name="Pangilinan J."/>
            <person name="Larsson K.H."/>
            <person name="Matsuura K."/>
            <person name="Barry K."/>
            <person name="Labutti K."/>
            <person name="Kuo R."/>
            <person name="Ohm R.A."/>
            <person name="Bhattacharya S.S."/>
            <person name="Shirouzu T."/>
            <person name="Yoshinaga Y."/>
            <person name="Martin F.M."/>
            <person name="Grigoriev I.V."/>
            <person name="Hibbett D.S."/>
        </authorList>
    </citation>
    <scope>NUCLEOTIDE SEQUENCE [LARGE SCALE GENOMIC DNA]</scope>
    <source>
        <strain evidence="1 2">L-15889</strain>
    </source>
</reference>
<evidence type="ECO:0000313" key="2">
    <source>
        <dbReference type="Proteomes" id="UP000076727"/>
    </source>
</evidence>
<gene>
    <name evidence="1" type="ORF">DAEQUDRAFT_432076</name>
</gene>
<dbReference type="AlphaFoldDB" id="A0A165NGC4"/>
<organism evidence="1 2">
    <name type="scientific">Daedalea quercina L-15889</name>
    <dbReference type="NCBI Taxonomy" id="1314783"/>
    <lineage>
        <taxon>Eukaryota</taxon>
        <taxon>Fungi</taxon>
        <taxon>Dikarya</taxon>
        <taxon>Basidiomycota</taxon>
        <taxon>Agaricomycotina</taxon>
        <taxon>Agaricomycetes</taxon>
        <taxon>Polyporales</taxon>
        <taxon>Fomitopsis</taxon>
    </lineage>
</organism>